<gene>
    <name evidence="3" type="ORF">V1634_01260</name>
</gene>
<keyword evidence="2" id="KW-1133">Transmembrane helix</keyword>
<dbReference type="RefSeq" id="WP_331205848.1">
    <property type="nucleotide sequence ID" value="NZ_JAZGQL010000001.1"/>
</dbReference>
<evidence type="ECO:0000256" key="2">
    <source>
        <dbReference type="SAM" id="Phobius"/>
    </source>
</evidence>
<sequence length="273" mass="30027">MSREGDVNQPTREFPGYAKGQATPPGPADPWSDGTTHEETRPLDADESRPERSDPEPTGGGRWGRGVFVLVGIIGVVAVLVLGVQVSGILPDWRNPFAKEETDRSQPPLLKSIQDLSRYVAAEGNFEVVVDLERNRKYVPDFLLGERTLFVGAGTVDAYVDFGALRDDAVVVSDDGKSVEIKLPAPQLGEVNLDLERSYVFAEKRGILNQLGEVFGGDPNRQREVYLKAEQKIAESAKSSGLGERAQENTRKMLDQLLRSLGYERVTVSYVQP</sequence>
<keyword evidence="2" id="KW-0812">Transmembrane</keyword>
<keyword evidence="2" id="KW-0472">Membrane</keyword>
<feature type="region of interest" description="Disordered" evidence="1">
    <location>
        <begin position="1"/>
        <end position="61"/>
    </location>
</feature>
<protein>
    <submittedName>
        <fullName evidence="3">DUF4230 domain-containing protein</fullName>
    </submittedName>
</protein>
<dbReference type="InterPro" id="IPR025324">
    <property type="entry name" value="DUF4230"/>
</dbReference>
<accession>A0ABU7S692</accession>
<evidence type="ECO:0000256" key="1">
    <source>
        <dbReference type="SAM" id="MobiDB-lite"/>
    </source>
</evidence>
<evidence type="ECO:0000313" key="4">
    <source>
        <dbReference type="Proteomes" id="UP001339911"/>
    </source>
</evidence>
<keyword evidence="4" id="KW-1185">Reference proteome</keyword>
<dbReference type="Proteomes" id="UP001339911">
    <property type="component" value="Unassembled WGS sequence"/>
</dbReference>
<proteinExistence type="predicted"/>
<organism evidence="3 4">
    <name type="scientific">Plantactinospora veratri</name>
    <dbReference type="NCBI Taxonomy" id="1436122"/>
    <lineage>
        <taxon>Bacteria</taxon>
        <taxon>Bacillati</taxon>
        <taxon>Actinomycetota</taxon>
        <taxon>Actinomycetes</taxon>
        <taxon>Micromonosporales</taxon>
        <taxon>Micromonosporaceae</taxon>
        <taxon>Plantactinospora</taxon>
    </lineage>
</organism>
<dbReference type="EMBL" id="JAZGQL010000001">
    <property type="protein sequence ID" value="MEE6305463.1"/>
    <property type="molecule type" value="Genomic_DNA"/>
</dbReference>
<evidence type="ECO:0000313" key="3">
    <source>
        <dbReference type="EMBL" id="MEE6305463.1"/>
    </source>
</evidence>
<feature type="transmembrane region" description="Helical" evidence="2">
    <location>
        <begin position="67"/>
        <end position="90"/>
    </location>
</feature>
<dbReference type="Pfam" id="PF14014">
    <property type="entry name" value="DUF4230"/>
    <property type="match status" value="1"/>
</dbReference>
<feature type="compositionally biased region" description="Basic and acidic residues" evidence="1">
    <location>
        <begin position="35"/>
        <end position="55"/>
    </location>
</feature>
<reference evidence="3 4" key="1">
    <citation type="submission" date="2024-01" db="EMBL/GenBank/DDBJ databases">
        <title>Genome insights into Plantactinospora veratri sp. nov.</title>
        <authorList>
            <person name="Wang L."/>
        </authorList>
    </citation>
    <scope>NUCLEOTIDE SEQUENCE [LARGE SCALE GENOMIC DNA]</scope>
    <source>
        <strain evidence="3 4">NEAU-FHS4</strain>
    </source>
</reference>
<name>A0ABU7S692_9ACTN</name>
<comment type="caution">
    <text evidence="3">The sequence shown here is derived from an EMBL/GenBank/DDBJ whole genome shotgun (WGS) entry which is preliminary data.</text>
</comment>